<evidence type="ECO:0000256" key="3">
    <source>
        <dbReference type="ARBA" id="ARBA00022833"/>
    </source>
</evidence>
<dbReference type="Proteomes" id="UP000648187">
    <property type="component" value="Unassembled WGS sequence"/>
</dbReference>
<dbReference type="GO" id="GO:0003677">
    <property type="term" value="F:DNA binding"/>
    <property type="evidence" value="ECO:0007669"/>
    <property type="project" value="UniProtKB-UniRule"/>
</dbReference>
<organism evidence="7 8">
    <name type="scientific">Spodoptera exigua</name>
    <name type="common">Beet armyworm</name>
    <name type="synonym">Noctua fulgens</name>
    <dbReference type="NCBI Taxonomy" id="7107"/>
    <lineage>
        <taxon>Eukaryota</taxon>
        <taxon>Metazoa</taxon>
        <taxon>Ecdysozoa</taxon>
        <taxon>Arthropoda</taxon>
        <taxon>Hexapoda</taxon>
        <taxon>Insecta</taxon>
        <taxon>Pterygota</taxon>
        <taxon>Neoptera</taxon>
        <taxon>Endopterygota</taxon>
        <taxon>Lepidoptera</taxon>
        <taxon>Glossata</taxon>
        <taxon>Ditrysia</taxon>
        <taxon>Noctuoidea</taxon>
        <taxon>Noctuidae</taxon>
        <taxon>Amphipyrinae</taxon>
        <taxon>Spodoptera</taxon>
    </lineage>
</organism>
<evidence type="ECO:0000256" key="1">
    <source>
        <dbReference type="ARBA" id="ARBA00022723"/>
    </source>
</evidence>
<comment type="caution">
    <text evidence="7">The sequence shown here is derived from an EMBL/GenBank/DDBJ whole genome shotgun (WGS) entry which is preliminary data.</text>
</comment>
<name>A0A835L7W1_SPOEX</name>
<evidence type="ECO:0000256" key="2">
    <source>
        <dbReference type="ARBA" id="ARBA00022771"/>
    </source>
</evidence>
<dbReference type="PROSITE" id="PS00028">
    <property type="entry name" value="ZINC_FINGER_C2H2_1"/>
    <property type="match status" value="1"/>
</dbReference>
<gene>
    <name evidence="7" type="ORF">HW555_004964</name>
</gene>
<evidence type="ECO:0000313" key="8">
    <source>
        <dbReference type="Proteomes" id="UP000648187"/>
    </source>
</evidence>
<keyword evidence="8" id="KW-1185">Reference proteome</keyword>
<sequence>MASSSYKLCTVPCCTSTTIKYPNKLFIHVPQSGPLRKKWLQLARRDPSTVSSKSSIYFCEDHFDVSIIHLFSRQILLPNDMENYMEYHIMGSVSAIRMKPSCVPTKFECQPDRLKRTATTMPRSAVIKRQRASLIEEILAQGTCSTSTSSIELQHSNIETGESENTQNKETMEAVMKFCICCLVQEVPFIHLSTCSHSEFLNNFMKPAKDSGLKCDVCQQTLNPGASYNDHMSNHYTRSHRHMKQGSALKQKKTFKCLRCKKTWKTVDLNLADNTLQDGGALVEGC</sequence>
<dbReference type="Pfam" id="PF05485">
    <property type="entry name" value="THAP"/>
    <property type="match status" value="1"/>
</dbReference>
<protein>
    <recommendedName>
        <fullName evidence="6">THAP-type domain-containing protein</fullName>
    </recommendedName>
</protein>
<keyword evidence="4 5" id="KW-0238">DNA-binding</keyword>
<feature type="domain" description="THAP-type" evidence="6">
    <location>
        <begin position="1"/>
        <end position="107"/>
    </location>
</feature>
<keyword evidence="1" id="KW-0479">Metal-binding</keyword>
<dbReference type="GO" id="GO:0008270">
    <property type="term" value="F:zinc ion binding"/>
    <property type="evidence" value="ECO:0007669"/>
    <property type="project" value="UniProtKB-KW"/>
</dbReference>
<evidence type="ECO:0000313" key="7">
    <source>
        <dbReference type="EMBL" id="KAF9418154.1"/>
    </source>
</evidence>
<dbReference type="PROSITE" id="PS50950">
    <property type="entry name" value="ZF_THAP"/>
    <property type="match status" value="1"/>
</dbReference>
<evidence type="ECO:0000256" key="4">
    <source>
        <dbReference type="ARBA" id="ARBA00023125"/>
    </source>
</evidence>
<evidence type="ECO:0000256" key="5">
    <source>
        <dbReference type="PROSITE-ProRule" id="PRU00309"/>
    </source>
</evidence>
<keyword evidence="2 5" id="KW-0863">Zinc-finger</keyword>
<proteinExistence type="predicted"/>
<dbReference type="SUPFAM" id="SSF57716">
    <property type="entry name" value="Glucocorticoid receptor-like (DNA-binding domain)"/>
    <property type="match status" value="1"/>
</dbReference>
<keyword evidence="3" id="KW-0862">Zinc</keyword>
<dbReference type="InterPro" id="IPR006612">
    <property type="entry name" value="THAP_Znf"/>
</dbReference>
<dbReference type="EMBL" id="JACKWZ010000060">
    <property type="protein sequence ID" value="KAF9418154.1"/>
    <property type="molecule type" value="Genomic_DNA"/>
</dbReference>
<dbReference type="InterPro" id="IPR013087">
    <property type="entry name" value="Znf_C2H2_type"/>
</dbReference>
<accession>A0A835L7W1</accession>
<reference evidence="7" key="1">
    <citation type="submission" date="2020-08" db="EMBL/GenBank/DDBJ databases">
        <title>Spodoptera exigua strain:BAW_Kor-Di-RS1 Genome sequencing and assembly.</title>
        <authorList>
            <person name="Kim J."/>
            <person name="Nam H.Y."/>
            <person name="Kwon M."/>
            <person name="Choi J.H."/>
            <person name="Cho S.R."/>
            <person name="Kim G.-H."/>
        </authorList>
    </citation>
    <scope>NUCLEOTIDE SEQUENCE</scope>
    <source>
        <strain evidence="7">BAW_Kor-Di-RS1</strain>
        <tissue evidence="7">Whole-body</tissue>
    </source>
</reference>
<evidence type="ECO:0000259" key="6">
    <source>
        <dbReference type="PROSITE" id="PS50950"/>
    </source>
</evidence>
<dbReference type="AlphaFoldDB" id="A0A835L7W1"/>